<comment type="similarity">
    <text evidence="1">Belongs to the YciI family.</text>
</comment>
<name>A3VD09_9RHOB</name>
<dbReference type="SUPFAM" id="SSF54909">
    <property type="entry name" value="Dimeric alpha+beta barrel"/>
    <property type="match status" value="1"/>
</dbReference>
<gene>
    <name evidence="3" type="ORF">RB2654_13224</name>
</gene>
<dbReference type="Gene3D" id="3.30.70.1060">
    <property type="entry name" value="Dimeric alpha+beta barrel"/>
    <property type="match status" value="1"/>
</dbReference>
<dbReference type="OrthoDB" id="2293521at2"/>
<dbReference type="Pfam" id="PF03795">
    <property type="entry name" value="YCII"/>
    <property type="match status" value="1"/>
</dbReference>
<dbReference type="EMBL" id="AAMT01000003">
    <property type="protein sequence ID" value="EAQ14036.1"/>
    <property type="molecule type" value="Genomic_DNA"/>
</dbReference>
<dbReference type="InterPro" id="IPR011008">
    <property type="entry name" value="Dimeric_a/b-barrel"/>
</dbReference>
<dbReference type="HOGENOM" id="CLU_110355_3_1_5"/>
<evidence type="ECO:0000313" key="3">
    <source>
        <dbReference type="EMBL" id="EAQ14036.1"/>
    </source>
</evidence>
<protein>
    <recommendedName>
        <fullName evidence="2">YCII-related domain-containing protein</fullName>
    </recommendedName>
</protein>
<feature type="domain" description="YCII-related" evidence="2">
    <location>
        <begin position="1"/>
        <end position="88"/>
    </location>
</feature>
<reference evidence="3 4" key="1">
    <citation type="journal article" date="2010" name="J. Bacteriol.">
        <title>Genome sequences of Pelagibaca bermudensis HTCC2601T and Maritimibacter alkaliphilus HTCC2654T, the type strains of two marine Roseobacter genera.</title>
        <authorList>
            <person name="Thrash J.C."/>
            <person name="Cho J.C."/>
            <person name="Ferriera S."/>
            <person name="Johnson J."/>
            <person name="Vergin K.L."/>
            <person name="Giovannoni S.J."/>
        </authorList>
    </citation>
    <scope>NUCLEOTIDE SEQUENCE [LARGE SCALE GENOMIC DNA]</scope>
    <source>
        <strain evidence="3 4">HTCC2654</strain>
    </source>
</reference>
<dbReference type="RefSeq" id="WP_008332396.1">
    <property type="nucleotide sequence ID" value="NZ_CH902578.1"/>
</dbReference>
<organism evidence="3 4">
    <name type="scientific">Maritimibacter alkaliphilus HTCC2654</name>
    <dbReference type="NCBI Taxonomy" id="314271"/>
    <lineage>
        <taxon>Bacteria</taxon>
        <taxon>Pseudomonadati</taxon>
        <taxon>Pseudomonadota</taxon>
        <taxon>Alphaproteobacteria</taxon>
        <taxon>Rhodobacterales</taxon>
        <taxon>Roseobacteraceae</taxon>
        <taxon>Maritimibacter</taxon>
    </lineage>
</organism>
<sequence>MFFLMENIHHPGKQDERDRLRPDHRDWVGSGGNGLCSVLIGSALWNDDGDAIGHWGVLEADTLADARTFAEGDPFYTQGVVADLKLTRLADGFQAQRISERMSPAIP</sequence>
<evidence type="ECO:0000259" key="2">
    <source>
        <dbReference type="Pfam" id="PF03795"/>
    </source>
</evidence>
<accession>A3VD09</accession>
<evidence type="ECO:0000256" key="1">
    <source>
        <dbReference type="ARBA" id="ARBA00007689"/>
    </source>
</evidence>
<comment type="caution">
    <text evidence="3">The sequence shown here is derived from an EMBL/GenBank/DDBJ whole genome shotgun (WGS) entry which is preliminary data.</text>
</comment>
<dbReference type="AlphaFoldDB" id="A3VD09"/>
<keyword evidence="4" id="KW-1185">Reference proteome</keyword>
<dbReference type="InterPro" id="IPR005545">
    <property type="entry name" value="YCII"/>
</dbReference>
<dbReference type="STRING" id="314271.RB2654_13224"/>
<proteinExistence type="inferred from homology"/>
<dbReference type="eggNOG" id="COG2350">
    <property type="taxonomic scope" value="Bacteria"/>
</dbReference>
<dbReference type="Proteomes" id="UP000002931">
    <property type="component" value="Unassembled WGS sequence"/>
</dbReference>
<evidence type="ECO:0000313" key="4">
    <source>
        <dbReference type="Proteomes" id="UP000002931"/>
    </source>
</evidence>